<dbReference type="AlphaFoldDB" id="A0A934IGC3"/>
<dbReference type="EMBL" id="JAEKPD010000015">
    <property type="protein sequence ID" value="MBJ3763882.1"/>
    <property type="molecule type" value="Genomic_DNA"/>
</dbReference>
<gene>
    <name evidence="1" type="ORF">ILP92_14105</name>
</gene>
<dbReference type="Gene3D" id="3.30.70.100">
    <property type="match status" value="1"/>
</dbReference>
<organism evidence="1 2">
    <name type="scientific">Palleronia pontilimi</name>
    <dbReference type="NCBI Taxonomy" id="1964209"/>
    <lineage>
        <taxon>Bacteria</taxon>
        <taxon>Pseudomonadati</taxon>
        <taxon>Pseudomonadota</taxon>
        <taxon>Alphaproteobacteria</taxon>
        <taxon>Rhodobacterales</taxon>
        <taxon>Roseobacteraceae</taxon>
        <taxon>Palleronia</taxon>
    </lineage>
</organism>
<accession>A0A934IGC3</accession>
<name>A0A934IGC3_9RHOB</name>
<reference evidence="1" key="1">
    <citation type="submission" date="2020-12" db="EMBL/GenBank/DDBJ databases">
        <title>Bacterial taxonomy.</title>
        <authorList>
            <person name="Pan X."/>
        </authorList>
    </citation>
    <scope>NUCLEOTIDE SEQUENCE</scope>
    <source>
        <strain evidence="1">KCTC 52957</strain>
    </source>
</reference>
<sequence length="96" mass="11285">MRYVTITTWEIDDKADFDLVMERVRQRRVPALRELGAERVQILRTSDRTIAAVSEWPNKTIRDEAEEWIEKVRKDVRQVDQGRLTGEMRGEVVAEA</sequence>
<proteinExistence type="predicted"/>
<protein>
    <recommendedName>
        <fullName evidence="3">ABM domain-containing protein</fullName>
    </recommendedName>
</protein>
<comment type="caution">
    <text evidence="1">The sequence shown here is derived from an EMBL/GenBank/DDBJ whole genome shotgun (WGS) entry which is preliminary data.</text>
</comment>
<dbReference type="RefSeq" id="WP_198917058.1">
    <property type="nucleotide sequence ID" value="NZ_JAEKPD010000015.1"/>
</dbReference>
<evidence type="ECO:0000313" key="1">
    <source>
        <dbReference type="EMBL" id="MBJ3763882.1"/>
    </source>
</evidence>
<evidence type="ECO:0008006" key="3">
    <source>
        <dbReference type="Google" id="ProtNLM"/>
    </source>
</evidence>
<dbReference type="Proteomes" id="UP000642488">
    <property type="component" value="Unassembled WGS sequence"/>
</dbReference>
<keyword evidence="2" id="KW-1185">Reference proteome</keyword>
<evidence type="ECO:0000313" key="2">
    <source>
        <dbReference type="Proteomes" id="UP000642488"/>
    </source>
</evidence>